<reference evidence="2 3" key="1">
    <citation type="submission" date="2016-11" db="EMBL/GenBank/DDBJ databases">
        <authorList>
            <person name="Jaros S."/>
            <person name="Januszkiewicz K."/>
            <person name="Wedrychowicz H."/>
        </authorList>
    </citation>
    <scope>NUCLEOTIDE SEQUENCE [LARGE SCALE GENOMIC DNA]</scope>
    <source>
        <strain evidence="2 3">DSM 17137</strain>
    </source>
</reference>
<feature type="signal peptide" evidence="1">
    <location>
        <begin position="1"/>
        <end position="23"/>
    </location>
</feature>
<name>A0A1M4Y935_9HYPH</name>
<evidence type="ECO:0000313" key="3">
    <source>
        <dbReference type="Proteomes" id="UP000184533"/>
    </source>
</evidence>
<dbReference type="EMBL" id="FQVC01000004">
    <property type="protein sequence ID" value="SHF02113.1"/>
    <property type="molecule type" value="Genomic_DNA"/>
</dbReference>
<dbReference type="Proteomes" id="UP000184533">
    <property type="component" value="Unassembled WGS sequence"/>
</dbReference>
<dbReference type="InterPro" id="IPR010642">
    <property type="entry name" value="Invasion_prot_B"/>
</dbReference>
<proteinExistence type="predicted"/>
<feature type="chain" id="PRO_5009908416" evidence="1">
    <location>
        <begin position="24"/>
        <end position="179"/>
    </location>
</feature>
<dbReference type="Gene3D" id="2.60.40.1880">
    <property type="entry name" value="Invasion associated locus B (IalB) protein"/>
    <property type="match status" value="1"/>
</dbReference>
<gene>
    <name evidence="2" type="ORF">SAMN02745223_01593</name>
</gene>
<dbReference type="Pfam" id="PF06776">
    <property type="entry name" value="IalB"/>
    <property type="match status" value="1"/>
</dbReference>
<protein>
    <submittedName>
        <fullName evidence="2">Invasion protein IalB, involved in pathogenesis</fullName>
    </submittedName>
</protein>
<accession>A0A1M4Y935</accession>
<evidence type="ECO:0000313" key="2">
    <source>
        <dbReference type="EMBL" id="SHF02113.1"/>
    </source>
</evidence>
<sequence>MMLNLRTALFAAASLALSGAAHGQEAPASTLPGGASLVTETHGDWTVTCTTPASGKQCAFSQALADSQSGQRVLMLELTPPQDGTLAGMLVGPFGLNFANGLALAVDGEGLGAPLPFLTCIPTGCLVPLSFDSAQLDQLKAGATLTATGIGADTQQPVPISVSLTGFTRALERTAELAQ</sequence>
<dbReference type="AlphaFoldDB" id="A0A1M4Y935"/>
<evidence type="ECO:0000256" key="1">
    <source>
        <dbReference type="SAM" id="SignalP"/>
    </source>
</evidence>
<organism evidence="2 3">
    <name type="scientific">Devosia limi DSM 17137</name>
    <dbReference type="NCBI Taxonomy" id="1121477"/>
    <lineage>
        <taxon>Bacteria</taxon>
        <taxon>Pseudomonadati</taxon>
        <taxon>Pseudomonadota</taxon>
        <taxon>Alphaproteobacteria</taxon>
        <taxon>Hyphomicrobiales</taxon>
        <taxon>Devosiaceae</taxon>
        <taxon>Devosia</taxon>
    </lineage>
</organism>
<keyword evidence="1" id="KW-0732">Signal</keyword>
<dbReference type="InterPro" id="IPR038696">
    <property type="entry name" value="IalB_sf"/>
</dbReference>